<dbReference type="Gene3D" id="3.30.160.60">
    <property type="entry name" value="Classic Zinc Finger"/>
    <property type="match status" value="1"/>
</dbReference>
<comment type="caution">
    <text evidence="3">The sequence shown here is derived from an EMBL/GenBank/DDBJ whole genome shotgun (WGS) entry which is preliminary data.</text>
</comment>
<organism evidence="3 4">
    <name type="scientific">Marasmius tenuissimus</name>
    <dbReference type="NCBI Taxonomy" id="585030"/>
    <lineage>
        <taxon>Eukaryota</taxon>
        <taxon>Fungi</taxon>
        <taxon>Dikarya</taxon>
        <taxon>Basidiomycota</taxon>
        <taxon>Agaricomycotina</taxon>
        <taxon>Agaricomycetes</taxon>
        <taxon>Agaricomycetidae</taxon>
        <taxon>Agaricales</taxon>
        <taxon>Marasmiineae</taxon>
        <taxon>Marasmiaceae</taxon>
        <taxon>Marasmius</taxon>
    </lineage>
</organism>
<evidence type="ECO:0000313" key="3">
    <source>
        <dbReference type="EMBL" id="KAL0067707.1"/>
    </source>
</evidence>
<reference evidence="3 4" key="1">
    <citation type="submission" date="2024-05" db="EMBL/GenBank/DDBJ databases">
        <title>A draft genome resource for the thread blight pathogen Marasmius tenuissimus strain MS-2.</title>
        <authorList>
            <person name="Yulfo-Soto G.E."/>
            <person name="Baruah I.K."/>
            <person name="Amoako-Attah I."/>
            <person name="Bukari Y."/>
            <person name="Meinhardt L.W."/>
            <person name="Bailey B.A."/>
            <person name="Cohen S.P."/>
        </authorList>
    </citation>
    <scope>NUCLEOTIDE SEQUENCE [LARGE SCALE GENOMIC DNA]</scope>
    <source>
        <strain evidence="3 4">MS-2</strain>
    </source>
</reference>
<feature type="region of interest" description="Disordered" evidence="1">
    <location>
        <begin position="74"/>
        <end position="95"/>
    </location>
</feature>
<evidence type="ECO:0000259" key="2">
    <source>
        <dbReference type="PROSITE" id="PS00028"/>
    </source>
</evidence>
<feature type="region of interest" description="Disordered" evidence="1">
    <location>
        <begin position="130"/>
        <end position="201"/>
    </location>
</feature>
<name>A0ABR3A599_9AGAR</name>
<feature type="domain" description="C2H2-type" evidence="2">
    <location>
        <begin position="302"/>
        <end position="323"/>
    </location>
</feature>
<keyword evidence="4" id="KW-1185">Reference proteome</keyword>
<accession>A0ABR3A599</accession>
<feature type="compositionally biased region" description="Low complexity" evidence="1">
    <location>
        <begin position="260"/>
        <end position="273"/>
    </location>
</feature>
<gene>
    <name evidence="3" type="ORF">AAF712_005147</name>
</gene>
<dbReference type="InterPro" id="IPR013087">
    <property type="entry name" value="Znf_C2H2_type"/>
</dbReference>
<feature type="compositionally biased region" description="Low complexity" evidence="1">
    <location>
        <begin position="183"/>
        <end position="201"/>
    </location>
</feature>
<feature type="compositionally biased region" description="Polar residues" evidence="1">
    <location>
        <begin position="215"/>
        <end position="229"/>
    </location>
</feature>
<protein>
    <recommendedName>
        <fullName evidence="2">C2H2-type domain-containing protein</fullName>
    </recommendedName>
</protein>
<feature type="compositionally biased region" description="Polar residues" evidence="1">
    <location>
        <begin position="131"/>
        <end position="153"/>
    </location>
</feature>
<evidence type="ECO:0000313" key="4">
    <source>
        <dbReference type="Proteomes" id="UP001437256"/>
    </source>
</evidence>
<sequence length="380" mass="41486">MASIEHTYSLEDYQEYDFRTPGMLLCWTENEMNYIDLTALNSPPYSAVPVEAIVQMTLRDCTLQADTAQELIEDYSSGSPHGANSMPSTRDGSQPNEADILVLNYSSIGDLPAFDSLAKLKSHIQLPKPTQPCTSSMLEESITTPHPSSNPTRPSLGRDASLLEQVPSGSLFDDHHDTESDSESSPTPHSKSSTSSRSSSPFSFVISSDFGMSRFSSPNTTGTESSDGLSSAVDDCASDMTNEDSGPLALIQGASHDTQSPDSSPISSRASTPRSKRPKKDRNIESRAARRKPSCRSRRVACALCRQTFSREADRDRHLASVHKDPAGPQEFLGRHPCRFCGKGFSRPDAKARHESARSVDCRRVGRQIKEERLASGLLP</sequence>
<evidence type="ECO:0000256" key="1">
    <source>
        <dbReference type="SAM" id="MobiDB-lite"/>
    </source>
</evidence>
<dbReference type="Proteomes" id="UP001437256">
    <property type="component" value="Unassembled WGS sequence"/>
</dbReference>
<dbReference type="EMBL" id="JBBXMP010000023">
    <property type="protein sequence ID" value="KAL0067707.1"/>
    <property type="molecule type" value="Genomic_DNA"/>
</dbReference>
<proteinExistence type="predicted"/>
<feature type="compositionally biased region" description="Polar residues" evidence="1">
    <location>
        <begin position="85"/>
        <end position="95"/>
    </location>
</feature>
<dbReference type="PROSITE" id="PS00028">
    <property type="entry name" value="ZINC_FINGER_C2H2_1"/>
    <property type="match status" value="1"/>
</dbReference>
<feature type="region of interest" description="Disordered" evidence="1">
    <location>
        <begin position="215"/>
        <end position="292"/>
    </location>
</feature>